<dbReference type="CDD" id="cd18080">
    <property type="entry name" value="TrmD-like"/>
    <property type="match status" value="1"/>
</dbReference>
<dbReference type="InterPro" id="IPR016009">
    <property type="entry name" value="tRNA_MeTrfase_TRMD/TRM10"/>
</dbReference>
<evidence type="ECO:0000256" key="9">
    <source>
        <dbReference type="ARBA" id="ARBA00022679"/>
    </source>
</evidence>
<evidence type="ECO:0000256" key="4">
    <source>
        <dbReference type="ARBA" id="ARBA00011738"/>
    </source>
</evidence>
<evidence type="ECO:0000256" key="12">
    <source>
        <dbReference type="ARBA" id="ARBA00029736"/>
    </source>
</evidence>
<dbReference type="GO" id="GO:0002939">
    <property type="term" value="P:tRNA N1-guanine methylation"/>
    <property type="evidence" value="ECO:0007669"/>
    <property type="project" value="TreeGrafter"/>
</dbReference>
<keyword evidence="11 15" id="KW-0819">tRNA processing</keyword>
<dbReference type="SUPFAM" id="SSF75217">
    <property type="entry name" value="alpha/beta knot"/>
    <property type="match status" value="1"/>
</dbReference>
<evidence type="ECO:0000256" key="14">
    <source>
        <dbReference type="ARBA" id="ARBA00047783"/>
    </source>
</evidence>
<dbReference type="InterPro" id="IPR002649">
    <property type="entry name" value="tRNA_m1G_MeTrfase_TrmD"/>
</dbReference>
<accession>A0A2Z4JRE0</accession>
<evidence type="ECO:0000313" key="19">
    <source>
        <dbReference type="Proteomes" id="UP000248592"/>
    </source>
</evidence>
<dbReference type="InterPro" id="IPR029028">
    <property type="entry name" value="Alpha/beta_knot_MTases"/>
</dbReference>
<keyword evidence="8 15" id="KW-0489">Methyltransferase</keyword>
<protein>
    <recommendedName>
        <fullName evidence="6 15">tRNA (guanine-N(1)-)-methyltransferase</fullName>
        <ecNumber evidence="5 15">2.1.1.228</ecNumber>
    </recommendedName>
    <alternativeName>
        <fullName evidence="12 15">M1G-methyltransferase</fullName>
    </alternativeName>
    <alternativeName>
        <fullName evidence="13 15">tRNA [GM37] methyltransferase</fullName>
    </alternativeName>
</protein>
<keyword evidence="9 15" id="KW-0808">Transferase</keyword>
<comment type="function">
    <text evidence="1 15 16">Specifically methylates guanosine-37 in various tRNAs.</text>
</comment>
<dbReference type="FunFam" id="3.40.1280.10:FF:000001">
    <property type="entry name" value="tRNA (guanine-N(1)-)-methyltransferase"/>
    <property type="match status" value="1"/>
</dbReference>
<evidence type="ECO:0000256" key="6">
    <source>
        <dbReference type="ARBA" id="ARBA00014679"/>
    </source>
</evidence>
<dbReference type="InterPro" id="IPR023148">
    <property type="entry name" value="tRNA_m1G_MeTrfase_C_sf"/>
</dbReference>
<evidence type="ECO:0000256" key="13">
    <source>
        <dbReference type="ARBA" id="ARBA00033392"/>
    </source>
</evidence>
<dbReference type="InterPro" id="IPR029026">
    <property type="entry name" value="tRNA_m1G_MTases_N"/>
</dbReference>
<evidence type="ECO:0000256" key="15">
    <source>
        <dbReference type="HAMAP-Rule" id="MF_00605"/>
    </source>
</evidence>
<feature type="domain" description="tRNA methyltransferase TRMD/TRM10-type" evidence="17">
    <location>
        <begin position="1"/>
        <end position="229"/>
    </location>
</feature>
<dbReference type="EC" id="2.1.1.228" evidence="5 15"/>
<evidence type="ECO:0000313" key="18">
    <source>
        <dbReference type="EMBL" id="AWW49330.1"/>
    </source>
</evidence>
<dbReference type="FunFam" id="1.10.1270.20:FF:000001">
    <property type="entry name" value="tRNA (guanine-N(1)-)-methyltransferase"/>
    <property type="match status" value="1"/>
</dbReference>
<dbReference type="NCBIfam" id="NF000648">
    <property type="entry name" value="PRK00026.1"/>
    <property type="match status" value="1"/>
</dbReference>
<proteinExistence type="inferred from homology"/>
<feature type="binding site" evidence="15">
    <location>
        <begin position="137"/>
        <end position="142"/>
    </location>
    <ligand>
        <name>S-adenosyl-L-methionine</name>
        <dbReference type="ChEBI" id="CHEBI:59789"/>
    </ligand>
</feature>
<evidence type="ECO:0000256" key="11">
    <source>
        <dbReference type="ARBA" id="ARBA00022694"/>
    </source>
</evidence>
<evidence type="ECO:0000256" key="16">
    <source>
        <dbReference type="RuleBase" id="RU003464"/>
    </source>
</evidence>
<dbReference type="Gene3D" id="3.40.1280.10">
    <property type="match status" value="1"/>
</dbReference>
<evidence type="ECO:0000256" key="8">
    <source>
        <dbReference type="ARBA" id="ARBA00022603"/>
    </source>
</evidence>
<sequence length="250" mass="27991">MRFDVLTIFPEMFSALTQWGVTGRACEQDLAQVKLWNPRDYSSDSRKTVDDRAYGGGPGMVMMVKPLEDTVNAIKTDHQAQNLSSGPVCLLAPQGERFSQKLASDLLKRSNLTLICGRYEAIDQRFVDRNVDLQISLGDFVVSGGEIPAMAIMDALIRLIPGALGDDESALQDSFMNGLLDYPHYTRPEVYENLSVPDVLLGGHHAKIADWRRQKSLELTLRIRPDLIELARANGLLSREDERFLQDLVK</sequence>
<evidence type="ECO:0000256" key="5">
    <source>
        <dbReference type="ARBA" id="ARBA00012807"/>
    </source>
</evidence>
<dbReference type="RefSeq" id="WP_112294406.1">
    <property type="nucleotide sequence ID" value="NZ_CBCSBS010000001.1"/>
</dbReference>
<dbReference type="AlphaFoldDB" id="A0A2Z4JRE0"/>
<evidence type="ECO:0000259" key="17">
    <source>
        <dbReference type="Pfam" id="PF01746"/>
    </source>
</evidence>
<dbReference type="PANTHER" id="PTHR46417:SF1">
    <property type="entry name" value="TRNA (GUANINE-N(1)-)-METHYLTRANSFERASE"/>
    <property type="match status" value="1"/>
</dbReference>
<comment type="catalytic activity">
    <reaction evidence="14 15 16">
        <text>guanosine(37) in tRNA + S-adenosyl-L-methionine = N(1)-methylguanosine(37) in tRNA + S-adenosyl-L-homocysteine + H(+)</text>
        <dbReference type="Rhea" id="RHEA:36899"/>
        <dbReference type="Rhea" id="RHEA-COMP:10145"/>
        <dbReference type="Rhea" id="RHEA-COMP:10147"/>
        <dbReference type="ChEBI" id="CHEBI:15378"/>
        <dbReference type="ChEBI" id="CHEBI:57856"/>
        <dbReference type="ChEBI" id="CHEBI:59789"/>
        <dbReference type="ChEBI" id="CHEBI:73542"/>
        <dbReference type="ChEBI" id="CHEBI:74269"/>
        <dbReference type="EC" id="2.1.1.228"/>
    </reaction>
</comment>
<dbReference type="Gene3D" id="1.10.1270.20">
    <property type="entry name" value="tRNA(m1g37)methyltransferase, domain 2"/>
    <property type="match status" value="1"/>
</dbReference>
<dbReference type="PANTHER" id="PTHR46417">
    <property type="entry name" value="TRNA (GUANINE-N(1)-)-METHYLTRANSFERASE"/>
    <property type="match status" value="1"/>
</dbReference>
<evidence type="ECO:0000256" key="2">
    <source>
        <dbReference type="ARBA" id="ARBA00004496"/>
    </source>
</evidence>
<organism evidence="18 19">
    <name type="scientific">Polynucleobacter paneuropaeus</name>
    <dbReference type="NCBI Taxonomy" id="2527775"/>
    <lineage>
        <taxon>Bacteria</taxon>
        <taxon>Pseudomonadati</taxon>
        <taxon>Pseudomonadota</taxon>
        <taxon>Betaproteobacteria</taxon>
        <taxon>Burkholderiales</taxon>
        <taxon>Burkholderiaceae</taxon>
        <taxon>Polynucleobacter</taxon>
    </lineage>
</organism>
<dbReference type="GeneID" id="66832644"/>
<feature type="binding site" evidence="15">
    <location>
        <position position="117"/>
    </location>
    <ligand>
        <name>S-adenosyl-L-methionine</name>
        <dbReference type="ChEBI" id="CHEBI:59789"/>
    </ligand>
</feature>
<dbReference type="PIRSF" id="PIRSF000386">
    <property type="entry name" value="tRNA_mtase"/>
    <property type="match status" value="1"/>
</dbReference>
<name>A0A2Z4JRE0_9BURK</name>
<evidence type="ECO:0000256" key="10">
    <source>
        <dbReference type="ARBA" id="ARBA00022691"/>
    </source>
</evidence>
<dbReference type="NCBIfam" id="TIGR00088">
    <property type="entry name" value="trmD"/>
    <property type="match status" value="1"/>
</dbReference>
<dbReference type="Proteomes" id="UP000248592">
    <property type="component" value="Chromosome"/>
</dbReference>
<comment type="subunit">
    <text evidence="4 15 16">Homodimer.</text>
</comment>
<dbReference type="EMBL" id="CP030085">
    <property type="protein sequence ID" value="AWW49330.1"/>
    <property type="molecule type" value="Genomic_DNA"/>
</dbReference>
<comment type="subcellular location">
    <subcellularLocation>
        <location evidence="2 15 16">Cytoplasm</location>
    </subcellularLocation>
</comment>
<comment type="similarity">
    <text evidence="3 15 16">Belongs to the RNA methyltransferase TrmD family.</text>
</comment>
<dbReference type="KEGG" id="poh:DPM16_06010"/>
<evidence type="ECO:0000256" key="1">
    <source>
        <dbReference type="ARBA" id="ARBA00002634"/>
    </source>
</evidence>
<reference evidence="19" key="1">
    <citation type="submission" date="2018-06" db="EMBL/GenBank/DDBJ databases">
        <title>Description of a new Polynucleobacter species.</title>
        <authorList>
            <person name="Hahn M.W."/>
        </authorList>
    </citation>
    <scope>NUCLEOTIDE SEQUENCE [LARGE SCALE GENOMIC DNA]</scope>
    <source>
        <strain evidence="19">MG-25-Pas1-D2</strain>
    </source>
</reference>
<dbReference type="HAMAP" id="MF_00605">
    <property type="entry name" value="TrmD"/>
    <property type="match status" value="1"/>
</dbReference>
<dbReference type="GO" id="GO:0052906">
    <property type="term" value="F:tRNA (guanine(37)-N1)-methyltransferase activity"/>
    <property type="evidence" value="ECO:0007669"/>
    <property type="project" value="UniProtKB-UniRule"/>
</dbReference>
<evidence type="ECO:0000256" key="3">
    <source>
        <dbReference type="ARBA" id="ARBA00007630"/>
    </source>
</evidence>
<evidence type="ECO:0000256" key="7">
    <source>
        <dbReference type="ARBA" id="ARBA00022490"/>
    </source>
</evidence>
<dbReference type="GO" id="GO:0005829">
    <property type="term" value="C:cytosol"/>
    <property type="evidence" value="ECO:0007669"/>
    <property type="project" value="TreeGrafter"/>
</dbReference>
<keyword evidence="10 15" id="KW-0949">S-adenosyl-L-methionine</keyword>
<dbReference type="OrthoDB" id="9807416at2"/>
<dbReference type="Pfam" id="PF01746">
    <property type="entry name" value="tRNA_m1G_MT"/>
    <property type="match status" value="1"/>
</dbReference>
<gene>
    <name evidence="15" type="primary">trmD</name>
    <name evidence="18" type="ORF">Pas1_02430</name>
</gene>
<keyword evidence="7 15" id="KW-0963">Cytoplasm</keyword>